<feature type="compositionally biased region" description="Polar residues" evidence="2">
    <location>
        <begin position="170"/>
        <end position="181"/>
    </location>
</feature>
<evidence type="ECO:0000256" key="2">
    <source>
        <dbReference type="SAM" id="MobiDB-lite"/>
    </source>
</evidence>
<proteinExistence type="predicted"/>
<keyword evidence="1" id="KW-0175">Coiled coil</keyword>
<reference evidence="3 5" key="1">
    <citation type="submission" date="2015-10" db="EMBL/GenBank/DDBJ databases">
        <title>The cercosporin biosynthetic gene cluster was horizontally transferred to several fungal lineages and shown to be expanded in Cercospora beticola based on microsynteny with recipient genomes.</title>
        <authorList>
            <person name="De Jonge R."/>
            <person name="Ebert M.K."/>
            <person name="Suttle J.C."/>
            <person name="Jurick Ii W.M."/>
            <person name="Secor G.A."/>
            <person name="Thomma B.P."/>
            <person name="Van De Peer Y."/>
            <person name="Bolton M.D."/>
        </authorList>
    </citation>
    <scope>NUCLEOTIDE SEQUENCE [LARGE SCALE GENOMIC DNA]</scope>
    <source>
        <strain evidence="3 5">09-40</strain>
    </source>
</reference>
<feature type="coiled-coil region" evidence="1">
    <location>
        <begin position="31"/>
        <end position="58"/>
    </location>
</feature>
<feature type="region of interest" description="Disordered" evidence="2">
    <location>
        <begin position="136"/>
        <end position="181"/>
    </location>
</feature>
<evidence type="ECO:0000313" key="6">
    <source>
        <dbReference type="Proteomes" id="UP001302367"/>
    </source>
</evidence>
<evidence type="ECO:0000313" key="3">
    <source>
        <dbReference type="EMBL" id="PIA97092.1"/>
    </source>
</evidence>
<gene>
    <name evidence="3" type="ORF">CB0940_05926</name>
    <name evidence="4" type="ORF">RHO25_003135</name>
</gene>
<dbReference type="Proteomes" id="UP001302367">
    <property type="component" value="Chromosome 2"/>
</dbReference>
<dbReference type="EMBL" id="CP134185">
    <property type="protein sequence ID" value="WPA98523.1"/>
    <property type="molecule type" value="Genomic_DNA"/>
</dbReference>
<dbReference type="EMBL" id="LKMD01000102">
    <property type="protein sequence ID" value="PIA97092.1"/>
    <property type="molecule type" value="Genomic_DNA"/>
</dbReference>
<keyword evidence="6" id="KW-1185">Reference proteome</keyword>
<evidence type="ECO:0000256" key="1">
    <source>
        <dbReference type="SAM" id="Coils"/>
    </source>
</evidence>
<name>A0A2G5HXX4_CERBT</name>
<evidence type="ECO:0000313" key="4">
    <source>
        <dbReference type="EMBL" id="WPA98523.1"/>
    </source>
</evidence>
<dbReference type="Proteomes" id="UP000230605">
    <property type="component" value="Chromosome 2"/>
</dbReference>
<dbReference type="AlphaFoldDB" id="A0A2G5HXX4"/>
<evidence type="ECO:0000313" key="5">
    <source>
        <dbReference type="Proteomes" id="UP000230605"/>
    </source>
</evidence>
<feature type="compositionally biased region" description="Basic and acidic residues" evidence="2">
    <location>
        <begin position="136"/>
        <end position="145"/>
    </location>
</feature>
<accession>A0A2G5HXX4</accession>
<feature type="compositionally biased region" description="Polar residues" evidence="2">
    <location>
        <begin position="147"/>
        <end position="159"/>
    </location>
</feature>
<organism evidence="3 5">
    <name type="scientific">Cercospora beticola</name>
    <name type="common">Sugarbeet leaf spot fungus</name>
    <dbReference type="NCBI Taxonomy" id="122368"/>
    <lineage>
        <taxon>Eukaryota</taxon>
        <taxon>Fungi</taxon>
        <taxon>Dikarya</taxon>
        <taxon>Ascomycota</taxon>
        <taxon>Pezizomycotina</taxon>
        <taxon>Dothideomycetes</taxon>
        <taxon>Dothideomycetidae</taxon>
        <taxon>Mycosphaerellales</taxon>
        <taxon>Mycosphaerellaceae</taxon>
        <taxon>Cercospora</taxon>
    </lineage>
</organism>
<sequence>MVEATIASLEHALGFKWKVHGSRHRATNTPLPLIEQAIEELTEELSNARVKNKRVERHEDELDSIDEHFDRIGPELWPDEDPNRNTWLVDANEENFDGLYPRNLYFSAPEDYELLREAFRDLLLYKVGVQLYERSRKEAPCKDQDSSEINQGSTTTTEATQEDEGPIAPEQTSCTKPQNSFSPAIRSSLRKHILNAFLQSESSESDELPPEVLVAIAAAVVDDKTTYKWRGTSYNVPEDMLAEGKKIIERFSKSPEDELQPAVSSANGRCEVIDLDLLSSDNEEEDVPEERTPSSPEILPSQHNRAMPRSLAEMRAFLSTINFEVQFRVRQDDSPVVSLRGCYSSAKLFERIQASIPEDAQVREVQAFIVYFQGVREIRVRKDHELDFQKLVHRMICEDVHEGFVAIEW</sequence>
<reference evidence="4 6" key="2">
    <citation type="submission" date="2023-09" db="EMBL/GenBank/DDBJ databases">
        <title>Complete-Gapless Cercospora beticola genome.</title>
        <authorList>
            <person name="Wyatt N.A."/>
            <person name="Spanner R.E."/>
            <person name="Bolton M.D."/>
        </authorList>
    </citation>
    <scope>NUCLEOTIDE SEQUENCE [LARGE SCALE GENOMIC DNA]</scope>
    <source>
        <strain evidence="4">Cb09-40</strain>
    </source>
</reference>
<dbReference type="OrthoDB" id="3648507at2759"/>
<feature type="region of interest" description="Disordered" evidence="2">
    <location>
        <begin position="281"/>
        <end position="303"/>
    </location>
</feature>
<protein>
    <submittedName>
        <fullName evidence="3">Uncharacterized protein</fullName>
    </submittedName>
</protein>